<dbReference type="EMBL" id="CAJNOC010000477">
    <property type="protein sequence ID" value="CAF0766252.1"/>
    <property type="molecule type" value="Genomic_DNA"/>
</dbReference>
<dbReference type="InterPro" id="IPR025633">
    <property type="entry name" value="DUF4291"/>
</dbReference>
<keyword evidence="2" id="KW-1185">Reference proteome</keyword>
<dbReference type="PANTHER" id="PTHR38567">
    <property type="entry name" value="DUF4291 DOMAIN-CONTAINING PROTEIN"/>
    <property type="match status" value="1"/>
</dbReference>
<sequence length="221" mass="25919">MNIINTDLYLTQSKTWPSDGRHIMASYDDQNIIVYQAYNPQIAEQILLKKNFHDESCLKAGFSLTRMSWIKTNFLWMMYRSGWATKKNQEKILAIRIKRDGFEEILRKSVLSVHDNSEEAKLSIKNSSVILQWDPDHNPDYSKVETGRRAIQLGLRDEMLLKFSKEFIVDIYDVTQFVSEQYSRIHENFEIGIKTLEIPIEKVYIPIDSNIQKHINLSVSK</sequence>
<reference evidence="1" key="1">
    <citation type="submission" date="2021-02" db="EMBL/GenBank/DDBJ databases">
        <authorList>
            <person name="Nowell W R."/>
        </authorList>
    </citation>
    <scope>NUCLEOTIDE SEQUENCE</scope>
    <source>
        <strain evidence="1">Ploen Becks lab</strain>
    </source>
</reference>
<dbReference type="Pfam" id="PF14124">
    <property type="entry name" value="DUF4291"/>
    <property type="match status" value="1"/>
</dbReference>
<evidence type="ECO:0000313" key="1">
    <source>
        <dbReference type="EMBL" id="CAF0766252.1"/>
    </source>
</evidence>
<proteinExistence type="predicted"/>
<accession>A0A813QEJ1</accession>
<comment type="caution">
    <text evidence="1">The sequence shown here is derived from an EMBL/GenBank/DDBJ whole genome shotgun (WGS) entry which is preliminary data.</text>
</comment>
<dbReference type="PANTHER" id="PTHR38567:SF1">
    <property type="entry name" value="DUF4291 DOMAIN-CONTAINING PROTEIN"/>
    <property type="match status" value="1"/>
</dbReference>
<name>A0A813QEJ1_9BILA</name>
<evidence type="ECO:0000313" key="2">
    <source>
        <dbReference type="Proteomes" id="UP000663879"/>
    </source>
</evidence>
<dbReference type="OrthoDB" id="413653at2759"/>
<protein>
    <recommendedName>
        <fullName evidence="3">DUF4291 domain-containing protein</fullName>
    </recommendedName>
</protein>
<dbReference type="AlphaFoldDB" id="A0A813QEJ1"/>
<organism evidence="1 2">
    <name type="scientific">Brachionus calyciflorus</name>
    <dbReference type="NCBI Taxonomy" id="104777"/>
    <lineage>
        <taxon>Eukaryota</taxon>
        <taxon>Metazoa</taxon>
        <taxon>Spiralia</taxon>
        <taxon>Gnathifera</taxon>
        <taxon>Rotifera</taxon>
        <taxon>Eurotatoria</taxon>
        <taxon>Monogononta</taxon>
        <taxon>Pseudotrocha</taxon>
        <taxon>Ploima</taxon>
        <taxon>Brachionidae</taxon>
        <taxon>Brachionus</taxon>
    </lineage>
</organism>
<dbReference type="Proteomes" id="UP000663879">
    <property type="component" value="Unassembled WGS sequence"/>
</dbReference>
<evidence type="ECO:0008006" key="3">
    <source>
        <dbReference type="Google" id="ProtNLM"/>
    </source>
</evidence>
<gene>
    <name evidence="1" type="ORF">OXX778_LOCUS4707</name>
</gene>